<proteinExistence type="predicted"/>
<organism evidence="1">
    <name type="scientific">viral metagenome</name>
    <dbReference type="NCBI Taxonomy" id="1070528"/>
    <lineage>
        <taxon>unclassified sequences</taxon>
        <taxon>metagenomes</taxon>
        <taxon>organismal metagenomes</taxon>
    </lineage>
</organism>
<dbReference type="EMBL" id="MN739481">
    <property type="protein sequence ID" value="QHT07421.1"/>
    <property type="molecule type" value="Genomic_DNA"/>
</dbReference>
<dbReference type="AlphaFoldDB" id="A0A6C0CSI8"/>
<reference evidence="1" key="1">
    <citation type="journal article" date="2020" name="Nature">
        <title>Giant virus diversity and host interactions through global metagenomics.</title>
        <authorList>
            <person name="Schulz F."/>
            <person name="Roux S."/>
            <person name="Paez-Espino D."/>
            <person name="Jungbluth S."/>
            <person name="Walsh D.A."/>
            <person name="Denef V.J."/>
            <person name="McMahon K.D."/>
            <person name="Konstantinidis K.T."/>
            <person name="Eloe-Fadrosh E.A."/>
            <person name="Kyrpides N.C."/>
            <person name="Woyke T."/>
        </authorList>
    </citation>
    <scope>NUCLEOTIDE SEQUENCE</scope>
    <source>
        <strain evidence="1">GVMAG-M-3300021963-12</strain>
    </source>
</reference>
<protein>
    <submittedName>
        <fullName evidence="1">Uncharacterized protein</fullName>
    </submittedName>
</protein>
<name>A0A6C0CSI8_9ZZZZ</name>
<evidence type="ECO:0000313" key="1">
    <source>
        <dbReference type="EMBL" id="QHT07421.1"/>
    </source>
</evidence>
<accession>A0A6C0CSI8</accession>
<sequence length="62" mass="7318">MNYALDTPIKKGIYIPEAPKYIQHQPHTSNQTQDHRIFQWLQHKPQNHAIFPEPAKSGRDKK</sequence>